<dbReference type="EMBL" id="JBHMAX010000010">
    <property type="protein sequence ID" value="MFB9731345.1"/>
    <property type="molecule type" value="Genomic_DNA"/>
</dbReference>
<feature type="domain" description="Transcription regulator PadR N-terminal" evidence="1">
    <location>
        <begin position="19"/>
        <end position="89"/>
    </location>
</feature>
<dbReference type="Pfam" id="PF03551">
    <property type="entry name" value="PadR"/>
    <property type="match status" value="1"/>
</dbReference>
<dbReference type="PANTHER" id="PTHR33169:SF14">
    <property type="entry name" value="TRANSCRIPTIONAL REGULATOR RV3488"/>
    <property type="match status" value="1"/>
</dbReference>
<comment type="caution">
    <text evidence="2">The sequence shown here is derived from an EMBL/GenBank/DDBJ whole genome shotgun (WGS) entry which is preliminary data.</text>
</comment>
<reference evidence="2 3" key="1">
    <citation type="submission" date="2024-09" db="EMBL/GenBank/DDBJ databases">
        <authorList>
            <person name="Sun Q."/>
            <person name="Mori K."/>
        </authorList>
    </citation>
    <scope>NUCLEOTIDE SEQUENCE [LARGE SCALE GENOMIC DNA]</scope>
    <source>
        <strain evidence="2 3">JCM 12763</strain>
    </source>
</reference>
<dbReference type="InterPro" id="IPR036390">
    <property type="entry name" value="WH_DNA-bd_sf"/>
</dbReference>
<dbReference type="InterPro" id="IPR005149">
    <property type="entry name" value="Tscrpt_reg_PadR_N"/>
</dbReference>
<dbReference type="PANTHER" id="PTHR33169">
    <property type="entry name" value="PADR-FAMILY TRANSCRIPTIONAL REGULATOR"/>
    <property type="match status" value="1"/>
</dbReference>
<gene>
    <name evidence="2" type="ORF">ACFFN0_04730</name>
</gene>
<dbReference type="Gene3D" id="1.10.10.10">
    <property type="entry name" value="Winged helix-like DNA-binding domain superfamily/Winged helix DNA-binding domain"/>
    <property type="match status" value="1"/>
</dbReference>
<accession>A0ABV5V0L7</accession>
<evidence type="ECO:0000259" key="1">
    <source>
        <dbReference type="Pfam" id="PF03551"/>
    </source>
</evidence>
<dbReference type="Proteomes" id="UP001589613">
    <property type="component" value="Unassembled WGS sequence"/>
</dbReference>
<evidence type="ECO:0000313" key="2">
    <source>
        <dbReference type="EMBL" id="MFB9731345.1"/>
    </source>
</evidence>
<organism evidence="2 3">
    <name type="scientific">Ornithinimicrobium kibberense</name>
    <dbReference type="NCBI Taxonomy" id="282060"/>
    <lineage>
        <taxon>Bacteria</taxon>
        <taxon>Bacillati</taxon>
        <taxon>Actinomycetota</taxon>
        <taxon>Actinomycetes</taxon>
        <taxon>Micrococcales</taxon>
        <taxon>Ornithinimicrobiaceae</taxon>
        <taxon>Ornithinimicrobium</taxon>
    </lineage>
</organism>
<keyword evidence="3" id="KW-1185">Reference proteome</keyword>
<sequence length="118" mass="12830">MQTEQWPSEWLRGVLGVCVLRILLDGPSYGYAITQRLAQVGLGEVKGGTLYPLLSRLEQAGHVEVEWRPGDGGPGRKYFALTGAGRAHAHRQAADWAAFTTTTRALTDGALDPQGEQR</sequence>
<protein>
    <submittedName>
        <fullName evidence="2">PadR family transcriptional regulator</fullName>
    </submittedName>
</protein>
<dbReference type="InterPro" id="IPR052509">
    <property type="entry name" value="Metal_resp_DNA-bind_regulator"/>
</dbReference>
<proteinExistence type="predicted"/>
<name>A0ABV5V0L7_9MICO</name>
<dbReference type="RefSeq" id="WP_141337246.1">
    <property type="nucleotide sequence ID" value="NZ_JBHMAX010000010.1"/>
</dbReference>
<dbReference type="InterPro" id="IPR036388">
    <property type="entry name" value="WH-like_DNA-bd_sf"/>
</dbReference>
<evidence type="ECO:0000313" key="3">
    <source>
        <dbReference type="Proteomes" id="UP001589613"/>
    </source>
</evidence>
<dbReference type="SUPFAM" id="SSF46785">
    <property type="entry name" value="Winged helix' DNA-binding domain"/>
    <property type="match status" value="1"/>
</dbReference>